<dbReference type="AlphaFoldDB" id="A0A6A6D5C3"/>
<gene>
    <name evidence="1" type="ORF">M409DRAFT_48528</name>
</gene>
<evidence type="ECO:0000313" key="1">
    <source>
        <dbReference type="EMBL" id="KAF2173570.1"/>
    </source>
</evidence>
<protein>
    <submittedName>
        <fullName evidence="1">Uncharacterized protein</fullName>
    </submittedName>
</protein>
<name>A0A6A6D5C3_ZASCE</name>
<reference evidence="1" key="1">
    <citation type="journal article" date="2020" name="Stud. Mycol.">
        <title>101 Dothideomycetes genomes: a test case for predicting lifestyles and emergence of pathogens.</title>
        <authorList>
            <person name="Haridas S."/>
            <person name="Albert R."/>
            <person name="Binder M."/>
            <person name="Bloem J."/>
            <person name="Labutti K."/>
            <person name="Salamov A."/>
            <person name="Andreopoulos B."/>
            <person name="Baker S."/>
            <person name="Barry K."/>
            <person name="Bills G."/>
            <person name="Bluhm B."/>
            <person name="Cannon C."/>
            <person name="Castanera R."/>
            <person name="Culley D."/>
            <person name="Daum C."/>
            <person name="Ezra D."/>
            <person name="Gonzalez J."/>
            <person name="Henrissat B."/>
            <person name="Kuo A."/>
            <person name="Liang C."/>
            <person name="Lipzen A."/>
            <person name="Lutzoni F."/>
            <person name="Magnuson J."/>
            <person name="Mondo S."/>
            <person name="Nolan M."/>
            <person name="Ohm R."/>
            <person name="Pangilinan J."/>
            <person name="Park H.-J."/>
            <person name="Ramirez L."/>
            <person name="Alfaro M."/>
            <person name="Sun H."/>
            <person name="Tritt A."/>
            <person name="Yoshinaga Y."/>
            <person name="Zwiers L.-H."/>
            <person name="Turgeon B."/>
            <person name="Goodwin S."/>
            <person name="Spatafora J."/>
            <person name="Crous P."/>
            <person name="Grigoriev I."/>
        </authorList>
    </citation>
    <scope>NUCLEOTIDE SEQUENCE</scope>
    <source>
        <strain evidence="1">ATCC 36951</strain>
    </source>
</reference>
<dbReference type="GeneID" id="54564235"/>
<dbReference type="EMBL" id="ML993579">
    <property type="protein sequence ID" value="KAF2173570.1"/>
    <property type="molecule type" value="Genomic_DNA"/>
</dbReference>
<organism evidence="1 2">
    <name type="scientific">Zasmidium cellare ATCC 36951</name>
    <dbReference type="NCBI Taxonomy" id="1080233"/>
    <lineage>
        <taxon>Eukaryota</taxon>
        <taxon>Fungi</taxon>
        <taxon>Dikarya</taxon>
        <taxon>Ascomycota</taxon>
        <taxon>Pezizomycotina</taxon>
        <taxon>Dothideomycetes</taxon>
        <taxon>Dothideomycetidae</taxon>
        <taxon>Mycosphaerellales</taxon>
        <taxon>Mycosphaerellaceae</taxon>
        <taxon>Zasmidium</taxon>
    </lineage>
</organism>
<proteinExistence type="predicted"/>
<keyword evidence="2" id="KW-1185">Reference proteome</keyword>
<sequence length="121" mass="13496">MPPVAYLNLTCLLPAQQLPLSQSHQHRQSCVMNHRDGYTDHGIRNEFVEPIITAKPGSALIMAGTHNETLKWICGGLVASLEPAHAFLRRPTKILSYELTNAARTVMLRSFAYPSSQRGQR</sequence>
<evidence type="ECO:0000313" key="2">
    <source>
        <dbReference type="Proteomes" id="UP000799537"/>
    </source>
</evidence>
<dbReference type="RefSeq" id="XP_033674459.1">
    <property type="nucleotide sequence ID" value="XM_033810963.1"/>
</dbReference>
<accession>A0A6A6D5C3</accession>
<dbReference type="Proteomes" id="UP000799537">
    <property type="component" value="Unassembled WGS sequence"/>
</dbReference>